<keyword evidence="6 8" id="KW-0472">Membrane</keyword>
<evidence type="ECO:0000313" key="9">
    <source>
        <dbReference type="EMBL" id="CUS14848.1"/>
    </source>
</evidence>
<evidence type="ECO:0000256" key="2">
    <source>
        <dbReference type="ARBA" id="ARBA00022692"/>
    </source>
</evidence>
<dbReference type="InterPro" id="IPR009617">
    <property type="entry name" value="Seipin"/>
</dbReference>
<proteinExistence type="predicted"/>
<keyword evidence="3" id="KW-0256">Endoplasmic reticulum</keyword>
<feature type="transmembrane region" description="Helical" evidence="8">
    <location>
        <begin position="106"/>
        <end position="124"/>
    </location>
</feature>
<feature type="region of interest" description="Disordered" evidence="7">
    <location>
        <begin position="1"/>
        <end position="54"/>
    </location>
</feature>
<dbReference type="PANTHER" id="PTHR21212">
    <property type="entry name" value="BERNARDINELLI-SEIP CONGENITAL LIPODYSTROPHY 2 HOMOLOG BSCL2 PROTEIN"/>
    <property type="match status" value="1"/>
</dbReference>
<evidence type="ECO:0000313" key="10">
    <source>
        <dbReference type="Proteomes" id="UP001412239"/>
    </source>
</evidence>
<feature type="transmembrane region" description="Helical" evidence="8">
    <location>
        <begin position="190"/>
        <end position="212"/>
    </location>
</feature>
<evidence type="ECO:0000256" key="6">
    <source>
        <dbReference type="ARBA" id="ARBA00023136"/>
    </source>
</evidence>
<organism evidence="9 10">
    <name type="scientific">Tuber aestivum</name>
    <name type="common">summer truffle</name>
    <dbReference type="NCBI Taxonomy" id="59557"/>
    <lineage>
        <taxon>Eukaryota</taxon>
        <taxon>Fungi</taxon>
        <taxon>Dikarya</taxon>
        <taxon>Ascomycota</taxon>
        <taxon>Pezizomycotina</taxon>
        <taxon>Pezizomycetes</taxon>
        <taxon>Pezizales</taxon>
        <taxon>Tuberaceae</taxon>
        <taxon>Tuber</taxon>
    </lineage>
</organism>
<protein>
    <recommendedName>
        <fullName evidence="11">Seipin</fullName>
    </recommendedName>
</protein>
<feature type="compositionally biased region" description="Pro residues" evidence="7">
    <location>
        <begin position="32"/>
        <end position="42"/>
    </location>
</feature>
<feature type="region of interest" description="Disordered" evidence="7">
    <location>
        <begin position="434"/>
        <end position="525"/>
    </location>
</feature>
<feature type="compositionally biased region" description="Polar residues" evidence="7">
    <location>
        <begin position="7"/>
        <end position="30"/>
    </location>
</feature>
<keyword evidence="10" id="KW-1185">Reference proteome</keyword>
<dbReference type="EMBL" id="LN890955">
    <property type="protein sequence ID" value="CUS14848.1"/>
    <property type="molecule type" value="Genomic_DNA"/>
</dbReference>
<keyword evidence="4 8" id="KW-1133">Transmembrane helix</keyword>
<feature type="compositionally biased region" description="Acidic residues" evidence="7">
    <location>
        <begin position="467"/>
        <end position="478"/>
    </location>
</feature>
<dbReference type="Proteomes" id="UP001412239">
    <property type="component" value="Unassembled WGS sequence"/>
</dbReference>
<dbReference type="AlphaFoldDB" id="A0A292Q7C9"/>
<evidence type="ECO:0000256" key="7">
    <source>
        <dbReference type="SAM" id="MobiDB-lite"/>
    </source>
</evidence>
<sequence>MDFAPYQSESPEVSRNFTRPTSPPARSSYSPLPTPQAPPPILPTHSSPSGWSSSGLGRETINQFETSLPIRLDWEAVMAYVLLPPAGGVLLLILEHKSDYVRFHAWQSSLLFAFLVILHLIFSFSAFLSYSLLLADLGLIGYLGFHAYVDADTLDRSSQQSNGFLLLLLPPRFLRILLSRPAQRAYLTTLLLSISTLVLFFLAVISYTLFYIHHVPHIGVQKPLHLQFPTSPSTSSLFPHQHRHPTGVIHFNGEIIPRQEYSVALLLLLPSSPENQNAGNFMAEITIYSTPPSPSSSASAPGTVIATSRRGGLIPWRSPIARTAHTLLRLPLLLFLPNTKEEEAVRVVLLEDVVFDEPARHAVVSLESRSRLDVYEARVELHAKLAGIRWIMWRWRVLSFLLGSGLFFAVEVFATVVVWWVVYGWFAGSGTLPAPGEGTYPEDEEGEEGDRVDGADDLGFDTPESIGADDEEEEGDDEVLLKSDVGDSGIGSLSESLGTTARERSVGGAGGSSSGGSRRRRTRSG</sequence>
<dbReference type="GO" id="GO:0006629">
    <property type="term" value="P:lipid metabolic process"/>
    <property type="evidence" value="ECO:0007669"/>
    <property type="project" value="UniProtKB-KW"/>
</dbReference>
<accession>A0A292Q7C9</accession>
<name>A0A292Q7C9_9PEZI</name>
<dbReference type="PANTHER" id="PTHR21212:SF0">
    <property type="entry name" value="SEIPIN"/>
    <property type="match status" value="1"/>
</dbReference>
<feature type="transmembrane region" description="Helical" evidence="8">
    <location>
        <begin position="397"/>
        <end position="426"/>
    </location>
</feature>
<evidence type="ECO:0000256" key="5">
    <source>
        <dbReference type="ARBA" id="ARBA00023098"/>
    </source>
</evidence>
<evidence type="ECO:0000256" key="4">
    <source>
        <dbReference type="ARBA" id="ARBA00022989"/>
    </source>
</evidence>
<gene>
    <name evidence="9" type="ORF">GSTUAT00001133001</name>
</gene>
<dbReference type="Pfam" id="PF06775">
    <property type="entry name" value="Seipin"/>
    <property type="match status" value="1"/>
</dbReference>
<keyword evidence="2 8" id="KW-0812">Transmembrane</keyword>
<comment type="subcellular location">
    <subcellularLocation>
        <location evidence="1">Endoplasmic reticulum membrane</location>
        <topology evidence="1">Multi-pass membrane protein</topology>
    </subcellularLocation>
</comment>
<keyword evidence="5" id="KW-0443">Lipid metabolism</keyword>
<dbReference type="GO" id="GO:0005789">
    <property type="term" value="C:endoplasmic reticulum membrane"/>
    <property type="evidence" value="ECO:0007669"/>
    <property type="project" value="UniProtKB-SubCell"/>
</dbReference>
<feature type="compositionally biased region" description="Low complexity" evidence="7">
    <location>
        <begin position="43"/>
        <end position="54"/>
    </location>
</feature>
<feature type="transmembrane region" description="Helical" evidence="8">
    <location>
        <begin position="77"/>
        <end position="94"/>
    </location>
</feature>
<evidence type="ECO:0000256" key="1">
    <source>
        <dbReference type="ARBA" id="ARBA00004477"/>
    </source>
</evidence>
<evidence type="ECO:0008006" key="11">
    <source>
        <dbReference type="Google" id="ProtNLM"/>
    </source>
</evidence>
<evidence type="ECO:0000256" key="8">
    <source>
        <dbReference type="SAM" id="Phobius"/>
    </source>
</evidence>
<dbReference type="GO" id="GO:0140042">
    <property type="term" value="P:lipid droplet formation"/>
    <property type="evidence" value="ECO:0007669"/>
    <property type="project" value="UniProtKB-ARBA"/>
</dbReference>
<dbReference type="CDD" id="cd23995">
    <property type="entry name" value="Seipin_BSCL2_like"/>
    <property type="match status" value="1"/>
</dbReference>
<reference evidence="9" key="1">
    <citation type="submission" date="2015-10" db="EMBL/GenBank/DDBJ databases">
        <authorList>
            <person name="Regsiter A."/>
            <person name="william w."/>
        </authorList>
    </citation>
    <scope>NUCLEOTIDE SEQUENCE</scope>
    <source>
        <strain evidence="9">Montdore</strain>
    </source>
</reference>
<evidence type="ECO:0000256" key="3">
    <source>
        <dbReference type="ARBA" id="ARBA00022824"/>
    </source>
</evidence>